<organism evidence="6 7">
    <name type="scientific">Desulfotignum balticum</name>
    <dbReference type="NCBI Taxonomy" id="115781"/>
    <lineage>
        <taxon>Bacteria</taxon>
        <taxon>Pseudomonadati</taxon>
        <taxon>Thermodesulfobacteriota</taxon>
        <taxon>Desulfobacteria</taxon>
        <taxon>Desulfobacterales</taxon>
        <taxon>Desulfobacteraceae</taxon>
        <taxon>Desulfotignum</taxon>
    </lineage>
</organism>
<evidence type="ECO:0000256" key="1">
    <source>
        <dbReference type="ARBA" id="ARBA00012928"/>
    </source>
</evidence>
<reference evidence="6" key="1">
    <citation type="submission" date="2020-07" db="EMBL/GenBank/DDBJ databases">
        <title>Severe corrosion of carbon steel in oil field produced water can be linked to methanogenic archaea containing a special type of NiFe hydrogenase.</title>
        <authorList>
            <person name="Lahme S."/>
            <person name="Mand J."/>
            <person name="Longwell J."/>
            <person name="Smith R."/>
            <person name="Enning D."/>
        </authorList>
    </citation>
    <scope>NUCLEOTIDE SEQUENCE</scope>
    <source>
        <strain evidence="6">MIC098Bin6</strain>
    </source>
</reference>
<evidence type="ECO:0000256" key="2">
    <source>
        <dbReference type="ARBA" id="ARBA00022679"/>
    </source>
</evidence>
<dbReference type="InterPro" id="IPR029035">
    <property type="entry name" value="DHS-like_NAD/FAD-binding_dom"/>
</dbReference>
<keyword evidence="2" id="KW-0808">Transferase</keyword>
<dbReference type="Pfam" id="PF02146">
    <property type="entry name" value="SIR2"/>
    <property type="match status" value="1"/>
</dbReference>
<keyword evidence="4" id="KW-0479">Metal-binding</keyword>
<dbReference type="GO" id="GO:0070403">
    <property type="term" value="F:NAD+ binding"/>
    <property type="evidence" value="ECO:0007669"/>
    <property type="project" value="InterPro"/>
</dbReference>
<dbReference type="InterPro" id="IPR050134">
    <property type="entry name" value="NAD-dep_sirtuin_deacylases"/>
</dbReference>
<feature type="binding site" evidence="4">
    <location>
        <position position="166"/>
    </location>
    <ligand>
        <name>Zn(2+)</name>
        <dbReference type="ChEBI" id="CHEBI:29105"/>
    </ligand>
</feature>
<name>A0A931CQL7_9BACT</name>
<keyword evidence="4" id="KW-0862">Zinc</keyword>
<dbReference type="InterPro" id="IPR003000">
    <property type="entry name" value="Sirtuin"/>
</dbReference>
<feature type="binding site" evidence="4">
    <location>
        <position position="168"/>
    </location>
    <ligand>
        <name>Zn(2+)</name>
        <dbReference type="ChEBI" id="CHEBI:29105"/>
    </ligand>
</feature>
<keyword evidence="3" id="KW-0520">NAD</keyword>
<dbReference type="InterPro" id="IPR026591">
    <property type="entry name" value="Sirtuin_cat_small_dom_sf"/>
</dbReference>
<evidence type="ECO:0000313" key="6">
    <source>
        <dbReference type="EMBL" id="MBG0778958.1"/>
    </source>
</evidence>
<dbReference type="SUPFAM" id="SSF52467">
    <property type="entry name" value="DHS-like NAD/FAD-binding domain"/>
    <property type="match status" value="1"/>
</dbReference>
<proteinExistence type="predicted"/>
<dbReference type="GO" id="GO:0017136">
    <property type="term" value="F:histone deacetylase activity, NAD-dependent"/>
    <property type="evidence" value="ECO:0007669"/>
    <property type="project" value="TreeGrafter"/>
</dbReference>
<dbReference type="EC" id="2.3.1.286" evidence="1"/>
<dbReference type="InterPro" id="IPR026590">
    <property type="entry name" value="Ssirtuin_cat_dom"/>
</dbReference>
<dbReference type="Gene3D" id="3.40.50.1220">
    <property type="entry name" value="TPP-binding domain"/>
    <property type="match status" value="1"/>
</dbReference>
<gene>
    <name evidence="6" type="ORF">H0S81_03425</name>
</gene>
<comment type="caution">
    <text evidence="6">The sequence shown here is derived from an EMBL/GenBank/DDBJ whole genome shotgun (WGS) entry which is preliminary data.</text>
</comment>
<feature type="binding site" evidence="4">
    <location>
        <position position="144"/>
    </location>
    <ligand>
        <name>Zn(2+)</name>
        <dbReference type="ChEBI" id="CHEBI:29105"/>
    </ligand>
</feature>
<dbReference type="AlphaFoldDB" id="A0A931CQL7"/>
<evidence type="ECO:0000256" key="3">
    <source>
        <dbReference type="ARBA" id="ARBA00023027"/>
    </source>
</evidence>
<accession>A0A931CQL7</accession>
<dbReference type="PANTHER" id="PTHR11085">
    <property type="entry name" value="NAD-DEPENDENT PROTEIN DEACYLASE SIRTUIN-5, MITOCHONDRIAL-RELATED"/>
    <property type="match status" value="1"/>
</dbReference>
<protein>
    <recommendedName>
        <fullName evidence="1">protein acetyllysine N-acetyltransferase</fullName>
        <ecNumber evidence="1">2.3.1.286</ecNumber>
    </recommendedName>
</protein>
<dbReference type="PROSITE" id="PS50305">
    <property type="entry name" value="SIRTUIN"/>
    <property type="match status" value="1"/>
</dbReference>
<sequence>MAKETTPVLTPEIQAHTRTIAEKITAARSVIVFTGAGMSTESGIPDYRSQGGLWDKFTPVYFDAFMSSETARIQYWEMRMDMEKGLKNARPNPGHMSIAQLYETGHLTAVITQNIDGLHQASGIPDEKIIELHGNTRRVRCMSCRTLISWDAAQQMILAGDKAPRCDCGGYLKPDTISFGQAMPEKETRRAAELSLKSDVFIVVGSTLLVQPAALMPGYALDAGAFLAIINLSPTPYDDRCQVLIREKAGPVLADIAARVR</sequence>
<feature type="active site" description="Proton acceptor" evidence="4">
    <location>
        <position position="133"/>
    </location>
</feature>
<dbReference type="CDD" id="cd01407">
    <property type="entry name" value="SIR2-fam"/>
    <property type="match status" value="1"/>
</dbReference>
<dbReference type="Gene3D" id="3.30.1600.10">
    <property type="entry name" value="SIR2/SIRT2 'Small Domain"/>
    <property type="match status" value="1"/>
</dbReference>
<feature type="binding site" evidence="4">
    <location>
        <position position="141"/>
    </location>
    <ligand>
        <name>Zn(2+)</name>
        <dbReference type="ChEBI" id="CHEBI:29105"/>
    </ligand>
</feature>
<dbReference type="Proteomes" id="UP000706172">
    <property type="component" value="Unassembled WGS sequence"/>
</dbReference>
<dbReference type="EMBL" id="JACCQK010000158">
    <property type="protein sequence ID" value="MBG0778958.1"/>
    <property type="molecule type" value="Genomic_DNA"/>
</dbReference>
<evidence type="ECO:0000313" key="7">
    <source>
        <dbReference type="Proteomes" id="UP000706172"/>
    </source>
</evidence>
<dbReference type="PANTHER" id="PTHR11085:SF10">
    <property type="entry name" value="NAD-DEPENDENT PROTEIN DEACYLASE SIRTUIN-5, MITOCHONDRIAL-RELATED"/>
    <property type="match status" value="1"/>
</dbReference>
<dbReference type="GO" id="GO:0046872">
    <property type="term" value="F:metal ion binding"/>
    <property type="evidence" value="ECO:0007669"/>
    <property type="project" value="UniProtKB-KW"/>
</dbReference>
<feature type="domain" description="Deacetylase sirtuin-type" evidence="5">
    <location>
        <begin position="10"/>
        <end position="261"/>
    </location>
</feature>
<evidence type="ECO:0000259" key="5">
    <source>
        <dbReference type="PROSITE" id="PS50305"/>
    </source>
</evidence>
<evidence type="ECO:0000256" key="4">
    <source>
        <dbReference type="PROSITE-ProRule" id="PRU00236"/>
    </source>
</evidence>